<accession>A0ABR0WX50</accession>
<keyword evidence="4" id="KW-1185">Reference proteome</keyword>
<sequence length="316" mass="35994">MNIPPKVKHFIWRAYRNCLPTRSNLAAKNIQVDTICVFCHIDIETCWHLFVTCSFCTNCWNIAGLKDWVERWVAEAESFQDFVEYGINNSDSYLAAKFCVILWSLWRQRNCEVWEQKHLAATGTVHSALCILTDWGNNGIREQTGDDEISAVQIHQWRKPDFPYLKCNVDAAFCQNRKCTGIGMILRNDQGELVVARTMCFPGLYYVREAEAMGVREALSWIYGLGIQQVVVETDAKYVVDGLSSLEKGMTEYDSILQECRVLLHSEPAFSVDFVRRSANKVAHELAKESFSFDSPSVWSSPPLCIVNSLSVDALH</sequence>
<dbReference type="CDD" id="cd06222">
    <property type="entry name" value="RNase_H_like"/>
    <property type="match status" value="1"/>
</dbReference>
<evidence type="ECO:0000259" key="2">
    <source>
        <dbReference type="Pfam" id="PF13966"/>
    </source>
</evidence>
<proteinExistence type="predicted"/>
<dbReference type="InterPro" id="IPR036397">
    <property type="entry name" value="RNaseH_sf"/>
</dbReference>
<dbReference type="Pfam" id="PF13966">
    <property type="entry name" value="zf-RVT"/>
    <property type="match status" value="1"/>
</dbReference>
<evidence type="ECO:0000313" key="3">
    <source>
        <dbReference type="EMBL" id="KAK6151805.1"/>
    </source>
</evidence>
<dbReference type="InterPro" id="IPR026960">
    <property type="entry name" value="RVT-Znf"/>
</dbReference>
<organism evidence="3 4">
    <name type="scientific">Rehmannia glutinosa</name>
    <name type="common">Chinese foxglove</name>
    <dbReference type="NCBI Taxonomy" id="99300"/>
    <lineage>
        <taxon>Eukaryota</taxon>
        <taxon>Viridiplantae</taxon>
        <taxon>Streptophyta</taxon>
        <taxon>Embryophyta</taxon>
        <taxon>Tracheophyta</taxon>
        <taxon>Spermatophyta</taxon>
        <taxon>Magnoliopsida</taxon>
        <taxon>eudicotyledons</taxon>
        <taxon>Gunneridae</taxon>
        <taxon>Pentapetalae</taxon>
        <taxon>asterids</taxon>
        <taxon>lamiids</taxon>
        <taxon>Lamiales</taxon>
        <taxon>Orobanchaceae</taxon>
        <taxon>Rehmannieae</taxon>
        <taxon>Rehmannia</taxon>
    </lineage>
</organism>
<dbReference type="InterPro" id="IPR012337">
    <property type="entry name" value="RNaseH-like_sf"/>
</dbReference>
<feature type="domain" description="Reverse transcriptase zinc-binding" evidence="2">
    <location>
        <begin position="2"/>
        <end position="60"/>
    </location>
</feature>
<evidence type="ECO:0000259" key="1">
    <source>
        <dbReference type="Pfam" id="PF13456"/>
    </source>
</evidence>
<reference evidence="3 4" key="1">
    <citation type="journal article" date="2021" name="Comput. Struct. Biotechnol. J.">
        <title>De novo genome assembly of the potent medicinal plant Rehmannia glutinosa using nanopore technology.</title>
        <authorList>
            <person name="Ma L."/>
            <person name="Dong C."/>
            <person name="Song C."/>
            <person name="Wang X."/>
            <person name="Zheng X."/>
            <person name="Niu Y."/>
            <person name="Chen S."/>
            <person name="Feng W."/>
        </authorList>
    </citation>
    <scope>NUCLEOTIDE SEQUENCE [LARGE SCALE GENOMIC DNA]</scope>
    <source>
        <strain evidence="3">DH-2019</strain>
    </source>
</reference>
<gene>
    <name evidence="3" type="ORF">DH2020_014440</name>
</gene>
<dbReference type="InterPro" id="IPR002156">
    <property type="entry name" value="RNaseH_domain"/>
</dbReference>
<protein>
    <submittedName>
        <fullName evidence="3">Uncharacterized protein</fullName>
    </submittedName>
</protein>
<name>A0ABR0WX50_REHGL</name>
<dbReference type="PANTHER" id="PTHR47074">
    <property type="entry name" value="BNAC02G40300D PROTEIN"/>
    <property type="match status" value="1"/>
</dbReference>
<feature type="domain" description="RNase H type-1" evidence="1">
    <location>
        <begin position="168"/>
        <end position="289"/>
    </location>
</feature>
<dbReference type="InterPro" id="IPR052929">
    <property type="entry name" value="RNase_H-like_EbsB-rel"/>
</dbReference>
<comment type="caution">
    <text evidence="3">The sequence shown here is derived from an EMBL/GenBank/DDBJ whole genome shotgun (WGS) entry which is preliminary data.</text>
</comment>
<dbReference type="InterPro" id="IPR044730">
    <property type="entry name" value="RNase_H-like_dom_plant"/>
</dbReference>
<evidence type="ECO:0000313" key="4">
    <source>
        <dbReference type="Proteomes" id="UP001318860"/>
    </source>
</evidence>
<dbReference type="PANTHER" id="PTHR47074:SF48">
    <property type="entry name" value="POLYNUCLEOTIDYL TRANSFERASE, RIBONUCLEASE H-LIKE SUPERFAMILY PROTEIN"/>
    <property type="match status" value="1"/>
</dbReference>
<dbReference type="Gene3D" id="3.30.420.10">
    <property type="entry name" value="Ribonuclease H-like superfamily/Ribonuclease H"/>
    <property type="match status" value="1"/>
</dbReference>
<dbReference type="Pfam" id="PF13456">
    <property type="entry name" value="RVT_3"/>
    <property type="match status" value="1"/>
</dbReference>
<dbReference type="SUPFAM" id="SSF53098">
    <property type="entry name" value="Ribonuclease H-like"/>
    <property type="match status" value="1"/>
</dbReference>
<dbReference type="EMBL" id="JABTTQ020000007">
    <property type="protein sequence ID" value="KAK6151805.1"/>
    <property type="molecule type" value="Genomic_DNA"/>
</dbReference>
<dbReference type="Proteomes" id="UP001318860">
    <property type="component" value="Unassembled WGS sequence"/>
</dbReference>